<dbReference type="GO" id="GO:0008422">
    <property type="term" value="F:beta-glucosidase activity"/>
    <property type="evidence" value="ECO:0007669"/>
    <property type="project" value="UniProtKB-ARBA"/>
</dbReference>
<gene>
    <name evidence="8" type="ORF">SAMN06265337_1485</name>
</gene>
<evidence type="ECO:0000256" key="3">
    <source>
        <dbReference type="ARBA" id="ARBA00023277"/>
    </source>
</evidence>
<dbReference type="SUPFAM" id="SSF52279">
    <property type="entry name" value="Beta-D-glucan exohydrolase, C-terminal domain"/>
    <property type="match status" value="1"/>
</dbReference>
<dbReference type="InterPro" id="IPR036881">
    <property type="entry name" value="Glyco_hydro_3_C_sf"/>
</dbReference>
<keyword evidence="3" id="KW-0119">Carbohydrate metabolism</keyword>
<dbReference type="Pfam" id="PF00933">
    <property type="entry name" value="Glyco_hydro_3"/>
    <property type="match status" value="1"/>
</dbReference>
<dbReference type="InterPro" id="IPR036962">
    <property type="entry name" value="Glyco_hydro_3_N_sf"/>
</dbReference>
<dbReference type="GO" id="GO:0005975">
    <property type="term" value="P:carbohydrate metabolic process"/>
    <property type="evidence" value="ECO:0007669"/>
    <property type="project" value="InterPro"/>
</dbReference>
<evidence type="ECO:0000313" key="8">
    <source>
        <dbReference type="EMBL" id="SNC66064.1"/>
    </source>
</evidence>
<dbReference type="SUPFAM" id="SSF51445">
    <property type="entry name" value="(Trans)glycosidases"/>
    <property type="match status" value="1"/>
</dbReference>
<dbReference type="InterPro" id="IPR019800">
    <property type="entry name" value="Glyco_hydro_3_AS"/>
</dbReference>
<dbReference type="PROSITE" id="PS00775">
    <property type="entry name" value="GLYCOSYL_HYDROL_F3"/>
    <property type="match status" value="1"/>
</dbReference>
<feature type="region of interest" description="Disordered" evidence="5">
    <location>
        <begin position="26"/>
        <end position="45"/>
    </location>
</feature>
<dbReference type="InterPro" id="IPR002772">
    <property type="entry name" value="Glyco_hydro_3_C"/>
</dbReference>
<evidence type="ECO:0000313" key="9">
    <source>
        <dbReference type="Proteomes" id="UP000198131"/>
    </source>
</evidence>
<dbReference type="Gene3D" id="3.20.20.300">
    <property type="entry name" value="Glycoside hydrolase, family 3, N-terminal domain"/>
    <property type="match status" value="1"/>
</dbReference>
<evidence type="ECO:0000256" key="6">
    <source>
        <dbReference type="SAM" id="SignalP"/>
    </source>
</evidence>
<dbReference type="Proteomes" id="UP000198131">
    <property type="component" value="Unassembled WGS sequence"/>
</dbReference>
<comment type="similarity">
    <text evidence="1 4">Belongs to the glycosyl hydrolase 3 family.</text>
</comment>
<dbReference type="InterPro" id="IPR017853">
    <property type="entry name" value="GH"/>
</dbReference>
<dbReference type="FunFam" id="2.60.40.10:FF:000495">
    <property type="entry name" value="Periplasmic beta-glucosidase"/>
    <property type="match status" value="1"/>
</dbReference>
<sequence length="766" mass="82870">MLFESRSRAFLMAALFCATTQVAPAQTKPATTRPGATATSAKSAATGANRQQALLANEAKIDQLLKKLTLEEKIAMVHATSSFNSGGVKRLGIPEMETSDGPHGVRLEHGRDWQPDEGANDSGTYLPTGNTLASTWNPALGYAFGTVLGSEASFRGKDIILGPGINIIRTPLNGRNFEYLSEDPHLVSKMVVGYIRGVQDQGVSACVKHYAANNQEEHRNDIDVNMSERALREIYLPGFKAAVQEAGVNTLMGSYNKFRGQYATHNAYLMNDILKGEWGFKGLVISDWGSVHNTMEGLRNGTDLEMGTDLSLMYSSVDQTASAGMPKLTPALYDRFFFGTAALDAIKKDKSLEPLLDDKVRRILRVMYATNMMDGAKRKAGAYNTPEHQATALKVAEEGIVLLKNEGNILPLKKSTKTFAVIGANATRENALGGGSSQVKAKYEITPLQGLQKALGPQANITYAPGYKIARGQMADPELIAQAVAAAKAADVAIIVGGATHGYDYKVWSDNAYDAEGYDKPDMHMPFGQDELIKAVLAANPNTVVVLLNGGPIDVSAWAGQAKGIVEAWYPGMEGGNALAHVLFGDVNPSGKLPMTFPVKLEDSPAHKLGEYPSTPGDPLKQTYKEDIFVGYRYFDTYKVAPQFAFGHGLSYTSFEYGKLAVKPGKQSATVTLTVRNTGKVPGAEVVQLYVKDEQASVKRPEKELKAFEKVFLKPGESKTLTMNLGADAFSYYDEAKKQWVLEPGSFNVLVGSSSRDIRQTGTVKL</sequence>
<feature type="domain" description="Fibronectin type III-like" evidence="7">
    <location>
        <begin position="685"/>
        <end position="755"/>
    </location>
</feature>
<dbReference type="Pfam" id="PF01915">
    <property type="entry name" value="Glyco_hydro_3_C"/>
    <property type="match status" value="1"/>
</dbReference>
<dbReference type="Gene3D" id="2.60.40.10">
    <property type="entry name" value="Immunoglobulins"/>
    <property type="match status" value="1"/>
</dbReference>
<feature type="chain" id="PRO_5012488065" evidence="6">
    <location>
        <begin position="26"/>
        <end position="766"/>
    </location>
</feature>
<evidence type="ECO:0000256" key="1">
    <source>
        <dbReference type="ARBA" id="ARBA00005336"/>
    </source>
</evidence>
<proteinExistence type="inferred from homology"/>
<accession>A0A212TJP9</accession>
<dbReference type="PANTHER" id="PTHR42715:SF10">
    <property type="entry name" value="BETA-GLUCOSIDASE"/>
    <property type="match status" value="1"/>
</dbReference>
<dbReference type="Gene3D" id="3.40.50.1700">
    <property type="entry name" value="Glycoside hydrolase family 3 C-terminal domain"/>
    <property type="match status" value="1"/>
</dbReference>
<reference evidence="9" key="1">
    <citation type="submission" date="2017-06" db="EMBL/GenBank/DDBJ databases">
        <authorList>
            <person name="Varghese N."/>
            <person name="Submissions S."/>
        </authorList>
    </citation>
    <scope>NUCLEOTIDE SEQUENCE [LARGE SCALE GENOMIC DNA]</scope>
    <source>
        <strain evidence="9">DSM 11116</strain>
    </source>
</reference>
<dbReference type="InterPro" id="IPR050288">
    <property type="entry name" value="Cellulose_deg_GH3"/>
</dbReference>
<dbReference type="SMART" id="SM01217">
    <property type="entry name" value="Fn3_like"/>
    <property type="match status" value="1"/>
</dbReference>
<evidence type="ECO:0000256" key="4">
    <source>
        <dbReference type="RuleBase" id="RU361161"/>
    </source>
</evidence>
<keyword evidence="2 4" id="KW-0378">Hydrolase</keyword>
<dbReference type="AlphaFoldDB" id="A0A212TJP9"/>
<keyword evidence="4" id="KW-0326">Glycosidase</keyword>
<keyword evidence="6" id="KW-0732">Signal</keyword>
<evidence type="ECO:0000256" key="2">
    <source>
        <dbReference type="ARBA" id="ARBA00022801"/>
    </source>
</evidence>
<dbReference type="PRINTS" id="PR00133">
    <property type="entry name" value="GLHYDRLASE3"/>
</dbReference>
<dbReference type="EMBL" id="FYEW01000001">
    <property type="protein sequence ID" value="SNC66064.1"/>
    <property type="molecule type" value="Genomic_DNA"/>
</dbReference>
<name>A0A212TJP9_9BACT</name>
<feature type="compositionally biased region" description="Low complexity" evidence="5">
    <location>
        <begin position="35"/>
        <end position="45"/>
    </location>
</feature>
<dbReference type="Pfam" id="PF14310">
    <property type="entry name" value="Fn3-like"/>
    <property type="match status" value="1"/>
</dbReference>
<dbReference type="InterPro" id="IPR026891">
    <property type="entry name" value="Fn3-like"/>
</dbReference>
<protein>
    <submittedName>
        <fullName evidence="8">Beta-glucosidase</fullName>
    </submittedName>
</protein>
<dbReference type="PANTHER" id="PTHR42715">
    <property type="entry name" value="BETA-GLUCOSIDASE"/>
    <property type="match status" value="1"/>
</dbReference>
<feature type="signal peptide" evidence="6">
    <location>
        <begin position="1"/>
        <end position="25"/>
    </location>
</feature>
<organism evidence="8 9">
    <name type="scientific">Hymenobacter gelipurpurascens</name>
    <dbReference type="NCBI Taxonomy" id="89968"/>
    <lineage>
        <taxon>Bacteria</taxon>
        <taxon>Pseudomonadati</taxon>
        <taxon>Bacteroidota</taxon>
        <taxon>Cytophagia</taxon>
        <taxon>Cytophagales</taxon>
        <taxon>Hymenobacteraceae</taxon>
        <taxon>Hymenobacter</taxon>
    </lineage>
</organism>
<evidence type="ECO:0000256" key="5">
    <source>
        <dbReference type="SAM" id="MobiDB-lite"/>
    </source>
</evidence>
<keyword evidence="9" id="KW-1185">Reference proteome</keyword>
<evidence type="ECO:0000259" key="7">
    <source>
        <dbReference type="SMART" id="SM01217"/>
    </source>
</evidence>
<dbReference type="RefSeq" id="WP_212590370.1">
    <property type="nucleotide sequence ID" value="NZ_FYEW01000001.1"/>
</dbReference>
<dbReference type="InterPro" id="IPR001764">
    <property type="entry name" value="Glyco_hydro_3_N"/>
</dbReference>
<dbReference type="InterPro" id="IPR013783">
    <property type="entry name" value="Ig-like_fold"/>
</dbReference>